<proteinExistence type="predicted"/>
<feature type="compositionally biased region" description="Polar residues" evidence="1">
    <location>
        <begin position="209"/>
        <end position="220"/>
    </location>
</feature>
<feature type="compositionally biased region" description="Low complexity" evidence="1">
    <location>
        <begin position="23"/>
        <end position="36"/>
    </location>
</feature>
<feature type="region of interest" description="Disordered" evidence="1">
    <location>
        <begin position="19"/>
        <end position="38"/>
    </location>
</feature>
<dbReference type="EMBL" id="KV407459">
    <property type="protein sequence ID" value="KZF22229.1"/>
    <property type="molecule type" value="Genomic_DNA"/>
</dbReference>
<sequence>MSSSLSSCSFDFHSNYSDVPRASSENSTTTTSSLPSRPISGHSAILASSSSSSSCLFLEILPLEVRFIIYSYLVTPTFSSSSSHPQSTLNHRARKGNQHTALASRPSHICRPFSTLPLISSASHNFWPAILRVNRQINIEARSIIYSLITWSLAPIGYQFSFLGGGVLTGLAGDIHSHHRHHFDHYLYHEQQQPRLQSSAGESYYSDGPNVSSNQNQLGTYNHPRSENFSPRFYHSPHLERGPFPELFSQGTADTSSSSLVLLRLSEPYRAGLFRHVKLRIQLDGVVLRADPTFSLRRYCDEVRRNVERVVRVVRGAQGLRTVTVEWVDGTGSEECHVDYTQTEEEFKLGL</sequence>
<accession>A0A165GIL8</accession>
<evidence type="ECO:0000256" key="1">
    <source>
        <dbReference type="SAM" id="MobiDB-lite"/>
    </source>
</evidence>
<dbReference type="RefSeq" id="XP_018187784.1">
    <property type="nucleotide sequence ID" value="XM_018335183.1"/>
</dbReference>
<gene>
    <name evidence="2" type="ORF">L228DRAFT_268706</name>
</gene>
<feature type="region of interest" description="Disordered" evidence="1">
    <location>
        <begin position="198"/>
        <end position="222"/>
    </location>
</feature>
<dbReference type="GeneID" id="28900320"/>
<reference evidence="2 3" key="1">
    <citation type="journal article" date="2016" name="Fungal Biol.">
        <title>The genome of Xylona heveae provides a window into fungal endophytism.</title>
        <authorList>
            <person name="Gazis R."/>
            <person name="Kuo A."/>
            <person name="Riley R."/>
            <person name="LaButti K."/>
            <person name="Lipzen A."/>
            <person name="Lin J."/>
            <person name="Amirebrahimi M."/>
            <person name="Hesse C.N."/>
            <person name="Spatafora J.W."/>
            <person name="Henrissat B."/>
            <person name="Hainaut M."/>
            <person name="Grigoriev I.V."/>
            <person name="Hibbett D.S."/>
        </authorList>
    </citation>
    <scope>NUCLEOTIDE SEQUENCE [LARGE SCALE GENOMIC DNA]</scope>
    <source>
        <strain evidence="2 3">TC161</strain>
    </source>
</reference>
<keyword evidence="3" id="KW-1185">Reference proteome</keyword>
<evidence type="ECO:0000313" key="2">
    <source>
        <dbReference type="EMBL" id="KZF22229.1"/>
    </source>
</evidence>
<name>A0A165GIL8_XYLHT</name>
<evidence type="ECO:0000313" key="3">
    <source>
        <dbReference type="Proteomes" id="UP000076632"/>
    </source>
</evidence>
<protein>
    <recommendedName>
        <fullName evidence="4">F-box domain-containing protein</fullName>
    </recommendedName>
</protein>
<organism evidence="2 3">
    <name type="scientific">Xylona heveae (strain CBS 132557 / TC161)</name>
    <dbReference type="NCBI Taxonomy" id="1328760"/>
    <lineage>
        <taxon>Eukaryota</taxon>
        <taxon>Fungi</taxon>
        <taxon>Dikarya</taxon>
        <taxon>Ascomycota</taxon>
        <taxon>Pezizomycotina</taxon>
        <taxon>Xylonomycetes</taxon>
        <taxon>Xylonales</taxon>
        <taxon>Xylonaceae</taxon>
        <taxon>Xylona</taxon>
    </lineage>
</organism>
<evidence type="ECO:0008006" key="4">
    <source>
        <dbReference type="Google" id="ProtNLM"/>
    </source>
</evidence>
<dbReference type="Proteomes" id="UP000076632">
    <property type="component" value="Unassembled WGS sequence"/>
</dbReference>
<dbReference type="OrthoDB" id="62952at2759"/>
<dbReference type="InParanoid" id="A0A165GIL8"/>
<dbReference type="AlphaFoldDB" id="A0A165GIL8"/>